<sequence length="485" mass="55475">MPQQIWSLPALSAADKELVQNTYIRQFTQDELMQKLDKELSPPGQSPIAVGLSSPAGTENNTVDSNSETTRFDPPCAWYPRKVPSEICTFLQANGIVDTYGMRFGPSDDYISCAPEYIHPLFRFENFTSGLPEDFARKVWVAMAPALVLATKWITTPELQEFWHHLSFGEPVTVDGKTYLARSPIQDDFPMASTRFAEILMAMADKTNFWWFPHELPRFPNRYGIETRDFYGPIFILDEALSQEIEMRSGYRARPPTDYEYNGYIGLTCKFIYRLLSPESCARSEKGTMMRLQFQIAHTLCHELAHAVLDWRGSPKPEPYVLPSDAMAEAGFSWSQNVLGADTDFGSDMGFLACRTYKYLYSFPGLRYFNSDRWVEAWFRKDTWARIEEVVRNNLLRLPHASNLSGPTVWIAWRLVGNVLRPVIYINREVVWPEHAVGKVEAPPEGVSPEDWFVEVRKREMELAIASGVNKDIFSEAEGTYAKKT</sequence>
<dbReference type="Proteomes" id="UP000799764">
    <property type="component" value="Unassembled WGS sequence"/>
</dbReference>
<dbReference type="EMBL" id="MU001492">
    <property type="protein sequence ID" value="KAF2451182.1"/>
    <property type="molecule type" value="Genomic_DNA"/>
</dbReference>
<reference evidence="2" key="1">
    <citation type="journal article" date="2020" name="Stud. Mycol.">
        <title>101 Dothideomycetes genomes: a test case for predicting lifestyles and emergence of pathogens.</title>
        <authorList>
            <person name="Haridas S."/>
            <person name="Albert R."/>
            <person name="Binder M."/>
            <person name="Bloem J."/>
            <person name="Labutti K."/>
            <person name="Salamov A."/>
            <person name="Andreopoulos B."/>
            <person name="Baker S."/>
            <person name="Barry K."/>
            <person name="Bills G."/>
            <person name="Bluhm B."/>
            <person name="Cannon C."/>
            <person name="Castanera R."/>
            <person name="Culley D."/>
            <person name="Daum C."/>
            <person name="Ezra D."/>
            <person name="Gonzalez J."/>
            <person name="Henrissat B."/>
            <person name="Kuo A."/>
            <person name="Liang C."/>
            <person name="Lipzen A."/>
            <person name="Lutzoni F."/>
            <person name="Magnuson J."/>
            <person name="Mondo S."/>
            <person name="Nolan M."/>
            <person name="Ohm R."/>
            <person name="Pangilinan J."/>
            <person name="Park H.-J."/>
            <person name="Ramirez L."/>
            <person name="Alfaro M."/>
            <person name="Sun H."/>
            <person name="Tritt A."/>
            <person name="Yoshinaga Y."/>
            <person name="Zwiers L.-H."/>
            <person name="Turgeon B."/>
            <person name="Goodwin S."/>
            <person name="Spatafora J."/>
            <person name="Crous P."/>
            <person name="Grigoriev I."/>
        </authorList>
    </citation>
    <scope>NUCLEOTIDE SEQUENCE</scope>
    <source>
        <strain evidence="2">CBS 690.94</strain>
    </source>
</reference>
<feature type="region of interest" description="Disordered" evidence="1">
    <location>
        <begin position="38"/>
        <end position="69"/>
    </location>
</feature>
<name>A0A9P4PVV7_9PLEO</name>
<organism evidence="2 3">
    <name type="scientific">Karstenula rhodostoma CBS 690.94</name>
    <dbReference type="NCBI Taxonomy" id="1392251"/>
    <lineage>
        <taxon>Eukaryota</taxon>
        <taxon>Fungi</taxon>
        <taxon>Dikarya</taxon>
        <taxon>Ascomycota</taxon>
        <taxon>Pezizomycotina</taxon>
        <taxon>Dothideomycetes</taxon>
        <taxon>Pleosporomycetidae</taxon>
        <taxon>Pleosporales</taxon>
        <taxon>Massarineae</taxon>
        <taxon>Didymosphaeriaceae</taxon>
        <taxon>Karstenula</taxon>
    </lineage>
</organism>
<dbReference type="AlphaFoldDB" id="A0A9P4PVV7"/>
<evidence type="ECO:0000256" key="1">
    <source>
        <dbReference type="SAM" id="MobiDB-lite"/>
    </source>
</evidence>
<comment type="caution">
    <text evidence="2">The sequence shown here is derived from an EMBL/GenBank/DDBJ whole genome shotgun (WGS) entry which is preliminary data.</text>
</comment>
<evidence type="ECO:0000313" key="2">
    <source>
        <dbReference type="EMBL" id="KAF2451182.1"/>
    </source>
</evidence>
<protein>
    <submittedName>
        <fullName evidence="2">Uncharacterized protein</fullName>
    </submittedName>
</protein>
<evidence type="ECO:0000313" key="3">
    <source>
        <dbReference type="Proteomes" id="UP000799764"/>
    </source>
</evidence>
<dbReference type="OrthoDB" id="3786030at2759"/>
<keyword evidence="3" id="KW-1185">Reference proteome</keyword>
<accession>A0A9P4PVV7</accession>
<proteinExistence type="predicted"/>
<feature type="compositionally biased region" description="Polar residues" evidence="1">
    <location>
        <begin position="55"/>
        <end position="69"/>
    </location>
</feature>
<gene>
    <name evidence="2" type="ORF">P171DRAFT_437960</name>
</gene>